<dbReference type="PANTHER" id="PTHR48277">
    <property type="entry name" value="MITOCHONDRIAL RIBOSOMAL PROTEIN S5"/>
    <property type="match status" value="1"/>
</dbReference>
<evidence type="ECO:0000256" key="2">
    <source>
        <dbReference type="ARBA" id="ARBA00008945"/>
    </source>
</evidence>
<accession>A0ABD3RE23</accession>
<evidence type="ECO:0000313" key="10">
    <source>
        <dbReference type="Proteomes" id="UP001530377"/>
    </source>
</evidence>
<protein>
    <recommendedName>
        <fullName evidence="8">S5 DRBM domain-containing protein</fullName>
    </recommendedName>
</protein>
<dbReference type="GO" id="GO:1990904">
    <property type="term" value="C:ribonucleoprotein complex"/>
    <property type="evidence" value="ECO:0007669"/>
    <property type="project" value="UniProtKB-UniRule"/>
</dbReference>
<name>A0ABD3RE23_9STRA</name>
<keyword evidence="3 5" id="KW-0689">Ribosomal protein</keyword>
<dbReference type="PROSITE" id="PS50881">
    <property type="entry name" value="S5_DSRBD"/>
    <property type="match status" value="1"/>
</dbReference>
<dbReference type="Pfam" id="PF03719">
    <property type="entry name" value="Ribosomal_S5_C"/>
    <property type="match status" value="1"/>
</dbReference>
<evidence type="ECO:0000259" key="8">
    <source>
        <dbReference type="PROSITE" id="PS50881"/>
    </source>
</evidence>
<comment type="caution">
    <text evidence="9">The sequence shown here is derived from an EMBL/GenBank/DDBJ whole genome shotgun (WGS) entry which is preliminary data.</text>
</comment>
<proteinExistence type="inferred from homology"/>
<feature type="region of interest" description="Disordered" evidence="7">
    <location>
        <begin position="226"/>
        <end position="247"/>
    </location>
</feature>
<dbReference type="InterPro" id="IPR014721">
    <property type="entry name" value="Ribsml_uS5_D2-typ_fold_subgr"/>
</dbReference>
<organism evidence="9 10">
    <name type="scientific">Cyclostephanos tholiformis</name>
    <dbReference type="NCBI Taxonomy" id="382380"/>
    <lineage>
        <taxon>Eukaryota</taxon>
        <taxon>Sar</taxon>
        <taxon>Stramenopiles</taxon>
        <taxon>Ochrophyta</taxon>
        <taxon>Bacillariophyta</taxon>
        <taxon>Coscinodiscophyceae</taxon>
        <taxon>Thalassiosirophycidae</taxon>
        <taxon>Stephanodiscales</taxon>
        <taxon>Stephanodiscaceae</taxon>
        <taxon>Cyclostephanos</taxon>
    </lineage>
</organism>
<evidence type="ECO:0000256" key="3">
    <source>
        <dbReference type="ARBA" id="ARBA00022980"/>
    </source>
</evidence>
<comment type="subcellular location">
    <subcellularLocation>
        <location evidence="1">Plastid</location>
        <location evidence="1">Chloroplast</location>
    </subcellularLocation>
</comment>
<keyword evidence="10" id="KW-1185">Reference proteome</keyword>
<feature type="compositionally biased region" description="Polar residues" evidence="7">
    <location>
        <begin position="79"/>
        <end position="88"/>
    </location>
</feature>
<dbReference type="SUPFAM" id="SSF54211">
    <property type="entry name" value="Ribosomal protein S5 domain 2-like"/>
    <property type="match status" value="1"/>
</dbReference>
<reference evidence="9 10" key="1">
    <citation type="submission" date="2024-10" db="EMBL/GenBank/DDBJ databases">
        <title>Updated reference genomes for cyclostephanoid diatoms.</title>
        <authorList>
            <person name="Roberts W.R."/>
            <person name="Alverson A.J."/>
        </authorList>
    </citation>
    <scope>NUCLEOTIDE SEQUENCE [LARGE SCALE GENOMIC DNA]</scope>
    <source>
        <strain evidence="9 10">AJA228-03</strain>
    </source>
</reference>
<dbReference type="InterPro" id="IPR005324">
    <property type="entry name" value="Ribosomal_uS5_C"/>
</dbReference>
<dbReference type="FunFam" id="3.30.230.10:FF:000002">
    <property type="entry name" value="30S ribosomal protein S5"/>
    <property type="match status" value="1"/>
</dbReference>
<feature type="compositionally biased region" description="Low complexity" evidence="7">
    <location>
        <begin position="25"/>
        <end position="50"/>
    </location>
</feature>
<gene>
    <name evidence="9" type="ORF">ACHAXA_009272</name>
</gene>
<dbReference type="Gene3D" id="3.30.230.10">
    <property type="match status" value="1"/>
</dbReference>
<dbReference type="SUPFAM" id="SSF54768">
    <property type="entry name" value="dsRNA-binding domain-like"/>
    <property type="match status" value="1"/>
</dbReference>
<keyword evidence="4 5" id="KW-0687">Ribonucleoprotein</keyword>
<dbReference type="Gene3D" id="3.30.160.20">
    <property type="match status" value="1"/>
</dbReference>
<feature type="region of interest" description="Disordered" evidence="7">
    <location>
        <begin position="167"/>
        <end position="200"/>
    </location>
</feature>
<dbReference type="AlphaFoldDB" id="A0ABD3RE23"/>
<dbReference type="Pfam" id="PF00333">
    <property type="entry name" value="Ribosomal_S5"/>
    <property type="match status" value="1"/>
</dbReference>
<evidence type="ECO:0000256" key="7">
    <source>
        <dbReference type="SAM" id="MobiDB-lite"/>
    </source>
</evidence>
<feature type="compositionally biased region" description="Gly residues" evidence="7">
    <location>
        <begin position="232"/>
        <end position="242"/>
    </location>
</feature>
<dbReference type="EMBL" id="JALLPB020000270">
    <property type="protein sequence ID" value="KAL3811272.1"/>
    <property type="molecule type" value="Genomic_DNA"/>
</dbReference>
<dbReference type="PANTHER" id="PTHR48277:SF1">
    <property type="entry name" value="MITOCHONDRIAL RIBOSOMAL PROTEIN S5"/>
    <property type="match status" value="1"/>
</dbReference>
<evidence type="ECO:0000313" key="9">
    <source>
        <dbReference type="EMBL" id="KAL3811272.1"/>
    </source>
</evidence>
<sequence length="657" mass="71798">MTSTILVLRHGGRNAVQSWRSILNNNTNTNITPPSSSTSSSLGRRTASTFRPRRTPPPSVAGVSLRPRSDPLALPRPPQSHTIPSTASEAAADKYSATTSVFGGGGRRRTGGGGEDDRSWISPHHVDYYGRIDPSTLGHPQLMHGDPHMPISKFTRGDGRVILDPRGGVAGEEEEGAWGEGGMEPTARENDDDDDDVDGLEREYGSDAADAIRSHLVAFRSRMMKSSSASSGSGGGGEGGSGYYSPLDDVEERLRSLDRLTAAAGSTQDLALRRRARTEGRDYYRSGGVVPLPGGKVDDIGSTFDDDGIDGIGKVVAGATGADAEFGHGRGYDATSVFGKGATVRYPHGKDLPSPTYHPDFPKGSNVGNNPNDPDEEPWMHELNKLIYEEQYTEMELGEIDETYTPVNVQKSDMDRYMKERERTKKYNMLERENEHEKDREEKPDEILEMIKNGDDPNQEAFGPWYVNSIFVGPSPSFVFVFSNNMPTLHVNLTRGECTIKVDRVQKPERGGTTVRYRALVIGGNGNGAAGFGIGKALSPNEAIVKACKHCKRNVFYVDRYLNSGLSYDLAGKHNSCRVRLRAVSPDYGLHGHPLIVEILKYAGISDATGKSHGNRNPYNVVYATFKALMTHESLEEIAMKRGKKLLNLQRARRLGV</sequence>
<dbReference type="InterPro" id="IPR020568">
    <property type="entry name" value="Ribosomal_Su5_D2-typ_SF"/>
</dbReference>
<comment type="similarity">
    <text evidence="2 6">Belongs to the universal ribosomal protein uS5 family.</text>
</comment>
<dbReference type="InterPro" id="IPR000851">
    <property type="entry name" value="Ribosomal_uS5"/>
</dbReference>
<dbReference type="GO" id="GO:0003735">
    <property type="term" value="F:structural constituent of ribosome"/>
    <property type="evidence" value="ECO:0007669"/>
    <property type="project" value="UniProtKB-UniRule"/>
</dbReference>
<dbReference type="InterPro" id="IPR013810">
    <property type="entry name" value="Ribosomal_uS5_N"/>
</dbReference>
<evidence type="ECO:0000256" key="4">
    <source>
        <dbReference type="ARBA" id="ARBA00023274"/>
    </source>
</evidence>
<evidence type="ECO:0000256" key="1">
    <source>
        <dbReference type="ARBA" id="ARBA00004229"/>
    </source>
</evidence>
<dbReference type="GO" id="GO:0009507">
    <property type="term" value="C:chloroplast"/>
    <property type="evidence" value="ECO:0007669"/>
    <property type="project" value="UniProtKB-SubCell"/>
</dbReference>
<feature type="region of interest" description="Disordered" evidence="7">
    <location>
        <begin position="25"/>
        <end position="119"/>
    </location>
</feature>
<dbReference type="Proteomes" id="UP001530377">
    <property type="component" value="Unassembled WGS sequence"/>
</dbReference>
<dbReference type="GO" id="GO:0005840">
    <property type="term" value="C:ribosome"/>
    <property type="evidence" value="ECO:0007669"/>
    <property type="project" value="UniProtKB-KW"/>
</dbReference>
<evidence type="ECO:0000256" key="5">
    <source>
        <dbReference type="PROSITE-ProRule" id="PRU00268"/>
    </source>
</evidence>
<feature type="domain" description="S5 DRBM" evidence="8">
    <location>
        <begin position="495"/>
        <end position="558"/>
    </location>
</feature>
<evidence type="ECO:0000256" key="6">
    <source>
        <dbReference type="RuleBase" id="RU003823"/>
    </source>
</evidence>